<keyword evidence="4 6" id="KW-1133">Transmembrane helix</keyword>
<accession>A0ABT5XGE6</accession>
<dbReference type="EMBL" id="JARFPL010000023">
    <property type="protein sequence ID" value="MDF0593562.1"/>
    <property type="molecule type" value="Genomic_DNA"/>
</dbReference>
<keyword evidence="2" id="KW-1003">Cell membrane</keyword>
<evidence type="ECO:0000259" key="7">
    <source>
        <dbReference type="Pfam" id="PF13190"/>
    </source>
</evidence>
<feature type="transmembrane region" description="Helical" evidence="6">
    <location>
        <begin position="76"/>
        <end position="97"/>
    </location>
</feature>
<protein>
    <submittedName>
        <fullName evidence="8">PDGLE domain-containing protein</fullName>
    </submittedName>
</protein>
<keyword evidence="9" id="KW-1185">Reference proteome</keyword>
<reference evidence="8 9" key="1">
    <citation type="submission" date="2023-03" db="EMBL/GenBank/DDBJ databases">
        <title>Whole genome sequencing of Methanotrichaceae archaeon M04Ac.</title>
        <authorList>
            <person name="Khomyakova M.A."/>
            <person name="Merkel A.Y."/>
            <person name="Slobodkin A.I."/>
        </authorList>
    </citation>
    <scope>NUCLEOTIDE SEQUENCE [LARGE SCALE GENOMIC DNA]</scope>
    <source>
        <strain evidence="8 9">M04Ac</strain>
    </source>
</reference>
<proteinExistence type="predicted"/>
<evidence type="ECO:0000256" key="5">
    <source>
        <dbReference type="ARBA" id="ARBA00023136"/>
    </source>
</evidence>
<sequence>MDKSIRNMVIGLLILVVLVPLGLIATGETFGEWGNEEIEEKLGYVPRGLEELSSFWQRAPLPDYAFEGDESTGGAVIAYVLSAIIGVVLGGGLLYFAGKRIAKD</sequence>
<dbReference type="Proteomes" id="UP001215956">
    <property type="component" value="Unassembled WGS sequence"/>
</dbReference>
<comment type="caution">
    <text evidence="8">The sequence shown here is derived from an EMBL/GenBank/DDBJ whole genome shotgun (WGS) entry which is preliminary data.</text>
</comment>
<organism evidence="8 9">
    <name type="scientific">Candidatus Methanocrinis alkalitolerans</name>
    <dbReference type="NCBI Taxonomy" id="3033395"/>
    <lineage>
        <taxon>Archaea</taxon>
        <taxon>Methanobacteriati</taxon>
        <taxon>Methanobacteriota</taxon>
        <taxon>Stenosarchaea group</taxon>
        <taxon>Methanomicrobia</taxon>
        <taxon>Methanotrichales</taxon>
        <taxon>Methanotrichaceae</taxon>
        <taxon>Methanocrinis</taxon>
    </lineage>
</organism>
<feature type="transmembrane region" description="Helical" evidence="6">
    <location>
        <begin position="7"/>
        <end position="25"/>
    </location>
</feature>
<evidence type="ECO:0000256" key="6">
    <source>
        <dbReference type="SAM" id="Phobius"/>
    </source>
</evidence>
<feature type="domain" description="PDGLE" evidence="7">
    <location>
        <begin position="9"/>
        <end position="101"/>
    </location>
</feature>
<gene>
    <name evidence="8" type="ORF">P0O24_08205</name>
</gene>
<comment type="subcellular location">
    <subcellularLocation>
        <location evidence="1">Cell membrane</location>
    </subcellularLocation>
</comment>
<dbReference type="InterPro" id="IPR025937">
    <property type="entry name" value="PDGLE_dom"/>
</dbReference>
<dbReference type="RefSeq" id="WP_316969267.1">
    <property type="nucleotide sequence ID" value="NZ_JARFPL010000023.1"/>
</dbReference>
<evidence type="ECO:0000313" key="8">
    <source>
        <dbReference type="EMBL" id="MDF0593562.1"/>
    </source>
</evidence>
<dbReference type="Pfam" id="PF13190">
    <property type="entry name" value="PDGLE"/>
    <property type="match status" value="1"/>
</dbReference>
<name>A0ABT5XGE6_9EURY</name>
<evidence type="ECO:0000256" key="4">
    <source>
        <dbReference type="ARBA" id="ARBA00022989"/>
    </source>
</evidence>
<evidence type="ECO:0000256" key="3">
    <source>
        <dbReference type="ARBA" id="ARBA00022692"/>
    </source>
</evidence>
<evidence type="ECO:0000313" key="9">
    <source>
        <dbReference type="Proteomes" id="UP001215956"/>
    </source>
</evidence>
<keyword evidence="5 6" id="KW-0472">Membrane</keyword>
<evidence type="ECO:0000256" key="1">
    <source>
        <dbReference type="ARBA" id="ARBA00004236"/>
    </source>
</evidence>
<evidence type="ECO:0000256" key="2">
    <source>
        <dbReference type="ARBA" id="ARBA00022475"/>
    </source>
</evidence>
<keyword evidence="3 6" id="KW-0812">Transmembrane</keyword>